<evidence type="ECO:0000259" key="1">
    <source>
        <dbReference type="Pfam" id="PF01569"/>
    </source>
</evidence>
<organism evidence="2 3">
    <name type="scientific">Mucilaginibacter pedocola</name>
    <dbReference type="NCBI Taxonomy" id="1792845"/>
    <lineage>
        <taxon>Bacteria</taxon>
        <taxon>Pseudomonadati</taxon>
        <taxon>Bacteroidota</taxon>
        <taxon>Sphingobacteriia</taxon>
        <taxon>Sphingobacteriales</taxon>
        <taxon>Sphingobacteriaceae</taxon>
        <taxon>Mucilaginibacter</taxon>
    </lineage>
</organism>
<dbReference type="InterPro" id="IPR052559">
    <property type="entry name" value="V-haloperoxidase"/>
</dbReference>
<dbReference type="Proteomes" id="UP000189739">
    <property type="component" value="Unassembled WGS sequence"/>
</dbReference>
<dbReference type="PANTHER" id="PTHR34599:SF2">
    <property type="entry name" value="TRAF-TYPE DOMAIN-CONTAINING PROTEIN"/>
    <property type="match status" value="1"/>
</dbReference>
<dbReference type="EMBL" id="MBTF01000003">
    <property type="protein sequence ID" value="OOQ61210.1"/>
    <property type="molecule type" value="Genomic_DNA"/>
</dbReference>
<proteinExistence type="predicted"/>
<dbReference type="Gene3D" id="1.10.606.20">
    <property type="match status" value="1"/>
</dbReference>
<dbReference type="InterPro" id="IPR000326">
    <property type="entry name" value="PAP2/HPO"/>
</dbReference>
<reference evidence="2 3" key="1">
    <citation type="submission" date="2016-07" db="EMBL/GenBank/DDBJ databases">
        <title>Genomic analysis of zinc-resistant bacterium Mucilaginibacter pedocola TBZ30.</title>
        <authorList>
            <person name="Huang J."/>
            <person name="Tang J."/>
        </authorList>
    </citation>
    <scope>NUCLEOTIDE SEQUENCE [LARGE SCALE GENOMIC DNA]</scope>
    <source>
        <strain evidence="2 3">TBZ30</strain>
    </source>
</reference>
<evidence type="ECO:0000313" key="2">
    <source>
        <dbReference type="EMBL" id="OOQ61210.1"/>
    </source>
</evidence>
<protein>
    <submittedName>
        <fullName evidence="2">Phosphoesterase PA-phosphatase</fullName>
    </submittedName>
</protein>
<dbReference type="STRING" id="1792845.BC343_21290"/>
<keyword evidence="3" id="KW-1185">Reference proteome</keyword>
<sequence>MGTCFLFLTAATSCKKTPDYAKVLHNPTLYSKTVHELNALVMGNNFTPVVASRNYAYAAVAGYEAIAAGNPTKYRSLVGLLNGLKAVPAAPANVDFEYAALLAYCKVGEAVTFPKGSMKAYTDSLHNLAMDHGMPEDMVKNTELYADTLSKAIIGWSKKDNYLKTRALSKFNVIPDSPGRWVPTPPMYGDAVEPNWRDIRPMVMSDAKKYDVVPPPTFNITDKNSRYYKEVIYIKNAGDSLNAEQEHIADFWDDNPGRLNVTGHTQYITKKFSPPGHWLSITGIAAGNAKADFATTVYAYAETSIALFDAFIECWAAKYKYETARPETVINQYIDKEWRPHLQTPPFPEYTCGHCTISAAAAETLTSVFGDNVAYKDTSELEFGIRSRSFKSFRQAADETSWSRFYGGIHFRNSTIVSSGYGKTVGDSVVARLQILKK</sequence>
<gene>
    <name evidence="2" type="ORF">BC343_21290</name>
</gene>
<dbReference type="PANTHER" id="PTHR34599">
    <property type="entry name" value="PEROXIDASE-RELATED"/>
    <property type="match status" value="1"/>
</dbReference>
<accession>A0A1S9PJT0</accession>
<dbReference type="Pfam" id="PF01569">
    <property type="entry name" value="PAP2"/>
    <property type="match status" value="1"/>
</dbReference>
<dbReference type="SUPFAM" id="SSF48317">
    <property type="entry name" value="Acid phosphatase/Vanadium-dependent haloperoxidase"/>
    <property type="match status" value="1"/>
</dbReference>
<name>A0A1S9PJT0_9SPHI</name>
<evidence type="ECO:0000313" key="3">
    <source>
        <dbReference type="Proteomes" id="UP000189739"/>
    </source>
</evidence>
<comment type="caution">
    <text evidence="2">The sequence shown here is derived from an EMBL/GenBank/DDBJ whole genome shotgun (WGS) entry which is preliminary data.</text>
</comment>
<dbReference type="CDD" id="cd03398">
    <property type="entry name" value="PAP2_haloperoxidase"/>
    <property type="match status" value="1"/>
</dbReference>
<dbReference type="InterPro" id="IPR036938">
    <property type="entry name" value="PAP2/HPO_sf"/>
</dbReference>
<feature type="domain" description="Phosphatidic acid phosphatase type 2/haloperoxidase" evidence="1">
    <location>
        <begin position="310"/>
        <end position="422"/>
    </location>
</feature>
<dbReference type="AlphaFoldDB" id="A0A1S9PJT0"/>